<dbReference type="Proteomes" id="UP000467252">
    <property type="component" value="Chromosome"/>
</dbReference>
<evidence type="ECO:0000313" key="3">
    <source>
        <dbReference type="Proteomes" id="UP000467252"/>
    </source>
</evidence>
<organism evidence="2 3">
    <name type="scientific">Mycolicibacterium pulveris</name>
    <name type="common">Mycobacterium pulveris</name>
    <dbReference type="NCBI Taxonomy" id="36813"/>
    <lineage>
        <taxon>Bacteria</taxon>
        <taxon>Bacillati</taxon>
        <taxon>Actinomycetota</taxon>
        <taxon>Actinomycetes</taxon>
        <taxon>Mycobacteriales</taxon>
        <taxon>Mycobacteriaceae</taxon>
        <taxon>Mycolicibacterium</taxon>
    </lineage>
</organism>
<dbReference type="PANTHER" id="PTHR38011">
    <property type="entry name" value="DIHYDROFOLATE REDUCTASE FAMILY PROTEIN (AFU_ORTHOLOGUE AFUA_8G06820)"/>
    <property type="match status" value="1"/>
</dbReference>
<dbReference type="InterPro" id="IPR050765">
    <property type="entry name" value="Riboflavin_Biosynth_HTPR"/>
</dbReference>
<dbReference type="Pfam" id="PF01872">
    <property type="entry name" value="RibD_C"/>
    <property type="match status" value="1"/>
</dbReference>
<keyword evidence="3" id="KW-1185">Reference proteome</keyword>
<protein>
    <submittedName>
        <fullName evidence="2">Deaminase</fullName>
    </submittedName>
</protein>
<dbReference type="EMBL" id="AP022599">
    <property type="protein sequence ID" value="BBY83392.1"/>
    <property type="molecule type" value="Genomic_DNA"/>
</dbReference>
<reference evidence="2 3" key="1">
    <citation type="journal article" date="2019" name="Emerg. Microbes Infect.">
        <title>Comprehensive subspecies identification of 175 nontuberculous mycobacteria species based on 7547 genomic profiles.</title>
        <authorList>
            <person name="Matsumoto Y."/>
            <person name="Kinjo T."/>
            <person name="Motooka D."/>
            <person name="Nabeya D."/>
            <person name="Jung N."/>
            <person name="Uechi K."/>
            <person name="Horii T."/>
            <person name="Iida T."/>
            <person name="Fujita J."/>
            <person name="Nakamura S."/>
        </authorList>
    </citation>
    <scope>NUCLEOTIDE SEQUENCE [LARGE SCALE GENOMIC DNA]</scope>
    <source>
        <strain evidence="2 3">JCM 6370</strain>
    </source>
</reference>
<sequence length="187" mass="21067">MRKLIYSMTASLDGYISAPRGEHDGWAVPDEELHRFHNDAVRGLGGHLLGRRLYEVMTYWEGFEEREPDAPQYAHEFARIWQKLPKIVYSTTLTEVEGNTTLSTADPVTEVTRLKQEPGEPLAVGGADLAATLIRHDLIDEYRVFLAPTALGGGKPYFTALDRQIALELQEARTFDTGVVYLRYAAR</sequence>
<name>A0A7I7UPK7_MYCPV</name>
<dbReference type="GO" id="GO:0009231">
    <property type="term" value="P:riboflavin biosynthetic process"/>
    <property type="evidence" value="ECO:0007669"/>
    <property type="project" value="InterPro"/>
</dbReference>
<dbReference type="PANTHER" id="PTHR38011:SF11">
    <property type="entry name" value="2,5-DIAMINO-6-RIBOSYLAMINO-4(3H)-PYRIMIDINONE 5'-PHOSPHATE REDUCTASE"/>
    <property type="match status" value="1"/>
</dbReference>
<gene>
    <name evidence="2" type="ORF">MPUL_45500</name>
</gene>
<dbReference type="Gene3D" id="3.40.430.10">
    <property type="entry name" value="Dihydrofolate Reductase, subunit A"/>
    <property type="match status" value="1"/>
</dbReference>
<dbReference type="GO" id="GO:0008703">
    <property type="term" value="F:5-amino-6-(5-phosphoribosylamino)uracil reductase activity"/>
    <property type="evidence" value="ECO:0007669"/>
    <property type="project" value="InterPro"/>
</dbReference>
<accession>A0A7I7UPK7</accession>
<dbReference type="AlphaFoldDB" id="A0A7I7UPK7"/>
<dbReference type="RefSeq" id="WP_163904188.1">
    <property type="nucleotide sequence ID" value="NZ_AP022599.1"/>
</dbReference>
<evidence type="ECO:0000313" key="2">
    <source>
        <dbReference type="EMBL" id="BBY83392.1"/>
    </source>
</evidence>
<dbReference type="InterPro" id="IPR024072">
    <property type="entry name" value="DHFR-like_dom_sf"/>
</dbReference>
<feature type="domain" description="Bacterial bifunctional deaminase-reductase C-terminal" evidence="1">
    <location>
        <begin position="2"/>
        <end position="181"/>
    </location>
</feature>
<dbReference type="InterPro" id="IPR002734">
    <property type="entry name" value="RibDG_C"/>
</dbReference>
<proteinExistence type="predicted"/>
<evidence type="ECO:0000259" key="1">
    <source>
        <dbReference type="Pfam" id="PF01872"/>
    </source>
</evidence>
<dbReference type="SUPFAM" id="SSF53597">
    <property type="entry name" value="Dihydrofolate reductase-like"/>
    <property type="match status" value="1"/>
</dbReference>